<evidence type="ECO:0000313" key="3">
    <source>
        <dbReference type="Proteomes" id="UP000399805"/>
    </source>
</evidence>
<dbReference type="EMBL" id="CABVGP010000003">
    <property type="protein sequence ID" value="VVJ23039.1"/>
    <property type="molecule type" value="Genomic_DNA"/>
</dbReference>
<feature type="region of interest" description="Disordered" evidence="1">
    <location>
        <begin position="1"/>
        <end position="46"/>
    </location>
</feature>
<reference evidence="2 3" key="1">
    <citation type="submission" date="2019-09" db="EMBL/GenBank/DDBJ databases">
        <authorList>
            <person name="Leyn A S."/>
        </authorList>
    </citation>
    <scope>NUCLEOTIDE SEQUENCE [LARGE SCALE GENOMIC DNA]</scope>
    <source>
        <strain evidence="2">AA231_1</strain>
    </source>
</reference>
<organism evidence="2 3">
    <name type="scientific">Amycolatopsis camponoti</name>
    <dbReference type="NCBI Taxonomy" id="2606593"/>
    <lineage>
        <taxon>Bacteria</taxon>
        <taxon>Bacillati</taxon>
        <taxon>Actinomycetota</taxon>
        <taxon>Actinomycetes</taxon>
        <taxon>Pseudonocardiales</taxon>
        <taxon>Pseudonocardiaceae</taxon>
        <taxon>Amycolatopsis</taxon>
    </lineage>
</organism>
<dbReference type="RefSeq" id="WP_155547928.1">
    <property type="nucleotide sequence ID" value="NZ_CABVGP010000003.1"/>
</dbReference>
<keyword evidence="3" id="KW-1185">Reference proteome</keyword>
<proteinExistence type="predicted"/>
<name>A0A6I8M4U4_9PSEU</name>
<protein>
    <submittedName>
        <fullName evidence="2">Uncharacterized protein</fullName>
    </submittedName>
</protein>
<sequence>MPEGRGSRIGSAIPELRPGAGGPATRNPPKKGGDFSGLRPGSPSKRPERLRAAADLLDQAAAADDKAAGRFAEARVDSTPFGISPQARELAARWSAALAAREADARVLGDATSDLAGRLRMAAESTRSTGFRGRIAVAP</sequence>
<evidence type="ECO:0000256" key="1">
    <source>
        <dbReference type="SAM" id="MobiDB-lite"/>
    </source>
</evidence>
<gene>
    <name evidence="2" type="ORF">AA23TX_07946</name>
</gene>
<accession>A0A6I8M4U4</accession>
<evidence type="ECO:0000313" key="2">
    <source>
        <dbReference type="EMBL" id="VVJ23039.1"/>
    </source>
</evidence>
<dbReference type="Proteomes" id="UP000399805">
    <property type="component" value="Unassembled WGS sequence"/>
</dbReference>
<dbReference type="AlphaFoldDB" id="A0A6I8M4U4"/>